<protein>
    <submittedName>
        <fullName evidence="1">Uncharacterized protein</fullName>
    </submittedName>
</protein>
<dbReference type="RefSeq" id="WP_088565749.1">
    <property type="nucleotide sequence ID" value="NZ_CP020946.1"/>
</dbReference>
<name>A0A1Z3N9X2_BDEBC</name>
<accession>A0A1Z3N9X2</accession>
<gene>
    <name evidence="1" type="ORF">B9G79_12190</name>
</gene>
<reference evidence="1 2" key="1">
    <citation type="submission" date="2017-04" db="EMBL/GenBank/DDBJ databases">
        <title>Whole genome sequence of Bdellovibrio bacteriovorus strain SSB218315.</title>
        <authorList>
            <person name="Oyedara O."/>
            <person name="Rodriguez-Perez M.A."/>
        </authorList>
    </citation>
    <scope>NUCLEOTIDE SEQUENCE [LARGE SCALE GENOMIC DNA]</scope>
    <source>
        <strain evidence="1 2">SSB218315</strain>
    </source>
</reference>
<evidence type="ECO:0000313" key="1">
    <source>
        <dbReference type="EMBL" id="ASD64270.1"/>
    </source>
</evidence>
<sequence length="84" mass="10115">MNPNINEFLDFLDKEDDTDYGDFKREVDLHLMQLAESLRPLSNEQVLQLRRMREQLLWSYKDDIEEMRSLLKQEVSHLEDFGPS</sequence>
<dbReference type="OrthoDB" id="5295433at2"/>
<proteinExistence type="predicted"/>
<dbReference type="EMBL" id="CP020946">
    <property type="protein sequence ID" value="ASD64270.1"/>
    <property type="molecule type" value="Genomic_DNA"/>
</dbReference>
<dbReference type="AlphaFoldDB" id="A0A1Z3N9X2"/>
<dbReference type="Proteomes" id="UP000197003">
    <property type="component" value="Chromosome"/>
</dbReference>
<organism evidence="1 2">
    <name type="scientific">Bdellovibrio bacteriovorus</name>
    <dbReference type="NCBI Taxonomy" id="959"/>
    <lineage>
        <taxon>Bacteria</taxon>
        <taxon>Pseudomonadati</taxon>
        <taxon>Bdellovibrionota</taxon>
        <taxon>Bdellovibrionia</taxon>
        <taxon>Bdellovibrionales</taxon>
        <taxon>Pseudobdellovibrionaceae</taxon>
        <taxon>Bdellovibrio</taxon>
    </lineage>
</organism>
<evidence type="ECO:0000313" key="2">
    <source>
        <dbReference type="Proteomes" id="UP000197003"/>
    </source>
</evidence>